<dbReference type="EMBL" id="CP045810">
    <property type="protein sequence ID" value="QHN41197.1"/>
    <property type="molecule type" value="Genomic_DNA"/>
</dbReference>
<dbReference type="PANTHER" id="PTHR22642">
    <property type="entry name" value="IMIDAZOLONEPROPIONASE"/>
    <property type="match status" value="1"/>
</dbReference>
<gene>
    <name evidence="1" type="ORF">GII30_20310</name>
</gene>
<accession>A0A857MP35</accession>
<organism evidence="1">
    <name type="scientific">Gordonia amarae</name>
    <dbReference type="NCBI Taxonomy" id="36821"/>
    <lineage>
        <taxon>Bacteria</taxon>
        <taxon>Bacillati</taxon>
        <taxon>Actinomycetota</taxon>
        <taxon>Actinomycetes</taxon>
        <taxon>Mycobacteriales</taxon>
        <taxon>Gordoniaceae</taxon>
        <taxon>Gordonia</taxon>
    </lineage>
</organism>
<dbReference type="RefSeq" id="WP_005190084.1">
    <property type="nucleotide sequence ID" value="NZ_CP045808.1"/>
</dbReference>
<dbReference type="AlphaFoldDB" id="A0A857MP35"/>
<dbReference type="Gene3D" id="3.20.20.140">
    <property type="entry name" value="Metal-dependent hydrolases"/>
    <property type="match status" value="1"/>
</dbReference>
<dbReference type="Pfam" id="PF07969">
    <property type="entry name" value="Amidohydro_3"/>
    <property type="match status" value="1"/>
</dbReference>
<proteinExistence type="predicted"/>
<protein>
    <submittedName>
        <fullName evidence="1">Amidohydrolase family protein</fullName>
    </submittedName>
</protein>
<dbReference type="InterPro" id="IPR032466">
    <property type="entry name" value="Metal_Hydrolase"/>
</dbReference>
<evidence type="ECO:0000313" key="1">
    <source>
        <dbReference type="EMBL" id="QHN41197.1"/>
    </source>
</evidence>
<dbReference type="SUPFAM" id="SSF51556">
    <property type="entry name" value="Metallo-dependent hydrolases"/>
    <property type="match status" value="1"/>
</dbReference>
<reference evidence="1" key="1">
    <citation type="journal article" date="2021" name="Nat. Microbiol.">
        <title>Cocultivation of an ultrasmall environmental parasitic bacterium with lytic ability against bacteria associated with wastewater foams.</title>
        <authorList>
            <person name="Batinovic S."/>
            <person name="Rose J.J.A."/>
            <person name="Ratcliffe J."/>
            <person name="Seviour R.J."/>
            <person name="Petrovski S."/>
        </authorList>
    </citation>
    <scope>NUCLEOTIDE SEQUENCE</scope>
    <source>
        <strain evidence="1">CON44</strain>
    </source>
</reference>
<sequence>MLLTNVVVDGAMTRIRVAGSTIEAIDPDLRRTVRERVVDCEGGTAEPGYTDHHLHLHALAAVRRSVKCGPPEVVDGAGFASALAGATADDNGWVRGIGYAETVAGDLDSTTLDRMYADRPVRISHRSGAMWMVNGLGARLLGLDTAHHAGIERRSDGTATGRIFRADDWLRERLPTTGFPDLAAVGAELLSLGITSVTDATPDLDDTALAHLRSAVAAGAIPQRVHLLGVPLGRTITEPRITTGPYKIVVADSGLPDLDDLTERIRAAHDAGRAVAVHCVTREALILTLAALDDAGPTGADRIEHAAIVPPDLIDDLVRLRVTVVTQPGFLADRGHDYLRDVDPSDRENLYRCASLIEAGVPVALSSDAPYGPLDPAAIIDAAVTRRVPGGQIAGPSERLTAAEAVGLLRTPVNGSPADFVIRDGSGATLAVVAGEMVR</sequence>
<dbReference type="Gene3D" id="3.10.310.70">
    <property type="match status" value="1"/>
</dbReference>
<dbReference type="PANTHER" id="PTHR22642:SF2">
    <property type="entry name" value="PROTEIN LONG AFTER FAR-RED 3"/>
    <property type="match status" value="1"/>
</dbReference>
<name>A0A857MP35_9ACTN</name>
<dbReference type="InterPro" id="IPR013108">
    <property type="entry name" value="Amidohydro_3"/>
</dbReference>